<sequence length="756" mass="84395">MSGTGTLEIDSGELYDADTILSTEAETRYSPSSLQSYNFENGRRYHAYRDGVYMMPNDEKEQERLDLAHHIFKMLLRGHLHRTRLPHPPRHVLDFGTGTGSWAIDFADLHPDSHVVGIDLSPIQPSNTPPNCRFFVDDIESPWTFDSKFDFIHARAMSGSIRDWDTLLQQALENLNEDGVIELQEYEAAYKSDDGTLERTEAIRTWQRQLNEASERVGQPMNSVETLKARLEKCGFVDVRDDAYKLPVGPWPKDRRLKEIGYMMLFHCFEALEAFTLAPFTRVLGWSSDEMRQLMEGVKAELATAQNHFKFGLDILIPLNSSTVRRVPAVFNGSPPEPQNEVAGGLDTAQDGDSKELDQSPNAKDAITNTGDEKDGGGGKDDGTGALEEKLLAAARDGNEEVVRDLLQKEEEIKINATDVDGRSALHLAAKSGHQKVVQELLKTSNRIGIIHQLWNLKDNYGETALHLASSYDWKEVVQELLNASYGTEIINDLLISKTKSGRTALHLASAGGYKEVVQELLNASDRTGTTKDLLISKENEGSTALHLASWRGHEEAIKELLNTNYGLRSEYLNLKDEDGRTALHIACKGRDESVKVLLDRKAEISLQTANGKTPLMEAIWHSHESIVELLVENGADIKTHSNNYSILTAAYYGPKTDKIVQYLLDKDLDVNEKDPDGWAPIHTALWVKSDASLAVVKLLISRGANLEAQNSWKKTPLHLALEERNQETIRLILENSQNVDIADEEGLTPLIACRG</sequence>
<feature type="repeat" description="ANK" evidence="3">
    <location>
        <begin position="713"/>
        <end position="745"/>
    </location>
</feature>
<feature type="repeat" description="ANK" evidence="3">
    <location>
        <begin position="461"/>
        <end position="493"/>
    </location>
</feature>
<dbReference type="Gene3D" id="1.25.40.20">
    <property type="entry name" value="Ankyrin repeat-containing domain"/>
    <property type="match status" value="3"/>
</dbReference>
<dbReference type="SMART" id="SM00248">
    <property type="entry name" value="ANK"/>
    <property type="match status" value="11"/>
</dbReference>
<dbReference type="InterPro" id="IPR002110">
    <property type="entry name" value="Ankyrin_rpt"/>
</dbReference>
<dbReference type="PROSITE" id="PS50088">
    <property type="entry name" value="ANK_REPEAT"/>
    <property type="match status" value="7"/>
</dbReference>
<feature type="region of interest" description="Disordered" evidence="4">
    <location>
        <begin position="328"/>
        <end position="385"/>
    </location>
</feature>
<dbReference type="HOGENOM" id="CLU_368483_0_0_1"/>
<dbReference type="PROSITE" id="PS50297">
    <property type="entry name" value="ANK_REP_REGION"/>
    <property type="match status" value="6"/>
</dbReference>
<dbReference type="InterPro" id="IPR036770">
    <property type="entry name" value="Ankyrin_rpt-contain_sf"/>
</dbReference>
<gene>
    <name evidence="5" type="ORF">GQ26_0090270</name>
</gene>
<reference evidence="5" key="1">
    <citation type="journal article" date="2014" name="PLoS Genet.">
        <title>Signature Gene Expression Reveals Novel Clues to the Molecular Mechanisms of Dimorphic Transition in Penicillium marneffei.</title>
        <authorList>
            <person name="Yang E."/>
            <person name="Wang G."/>
            <person name="Cai J."/>
            <person name="Woo P.C."/>
            <person name="Lau S.K."/>
            <person name="Yuen K.-Y."/>
            <person name="Chow W.-N."/>
            <person name="Lin X."/>
        </authorList>
    </citation>
    <scope>NUCLEOTIDE SEQUENCE [LARGE SCALE GENOMIC DNA]</scope>
    <source>
        <strain evidence="5">PM1</strain>
    </source>
</reference>
<dbReference type="PANTHER" id="PTHR24198">
    <property type="entry name" value="ANKYRIN REPEAT AND PROTEIN KINASE DOMAIN-CONTAINING PROTEIN"/>
    <property type="match status" value="1"/>
</dbReference>
<keyword evidence="1" id="KW-0677">Repeat</keyword>
<feature type="compositionally biased region" description="Basic and acidic residues" evidence="4">
    <location>
        <begin position="371"/>
        <end position="385"/>
    </location>
</feature>
<dbReference type="PANTHER" id="PTHR24198:SF165">
    <property type="entry name" value="ANKYRIN REPEAT-CONTAINING PROTEIN-RELATED"/>
    <property type="match status" value="1"/>
</dbReference>
<feature type="repeat" description="ANK" evidence="3">
    <location>
        <begin position="677"/>
        <end position="712"/>
    </location>
</feature>
<dbReference type="eggNOG" id="KOG4177">
    <property type="taxonomic scope" value="Eukaryota"/>
</dbReference>
<keyword evidence="2 3" id="KW-0040">ANK repeat</keyword>
<feature type="repeat" description="ANK" evidence="3">
    <location>
        <begin position="501"/>
        <end position="533"/>
    </location>
</feature>
<dbReference type="AlphaFoldDB" id="A0A093VB06"/>
<evidence type="ECO:0000256" key="2">
    <source>
        <dbReference type="ARBA" id="ARBA00023043"/>
    </source>
</evidence>
<feature type="repeat" description="ANK" evidence="3">
    <location>
        <begin position="611"/>
        <end position="643"/>
    </location>
</feature>
<evidence type="ECO:0000313" key="5">
    <source>
        <dbReference type="EMBL" id="KFX49350.1"/>
    </source>
</evidence>
<name>A0A093VB06_TALMA</name>
<feature type="repeat" description="ANK" evidence="3">
    <location>
        <begin position="541"/>
        <end position="563"/>
    </location>
</feature>
<dbReference type="EMBL" id="JPOX01000009">
    <property type="protein sequence ID" value="KFX49350.1"/>
    <property type="molecule type" value="Genomic_DNA"/>
</dbReference>
<organism evidence="5">
    <name type="scientific">Talaromyces marneffei PM1</name>
    <dbReference type="NCBI Taxonomy" id="1077442"/>
    <lineage>
        <taxon>Eukaryota</taxon>
        <taxon>Fungi</taxon>
        <taxon>Dikarya</taxon>
        <taxon>Ascomycota</taxon>
        <taxon>Pezizomycotina</taxon>
        <taxon>Eurotiomycetes</taxon>
        <taxon>Eurotiomycetidae</taxon>
        <taxon>Eurotiales</taxon>
        <taxon>Trichocomaceae</taxon>
        <taxon>Talaromyces</taxon>
        <taxon>Talaromyces sect. Talaromyces</taxon>
    </lineage>
</organism>
<dbReference type="Pfam" id="PF12796">
    <property type="entry name" value="Ank_2"/>
    <property type="match status" value="4"/>
</dbReference>
<evidence type="ECO:0000256" key="4">
    <source>
        <dbReference type="SAM" id="MobiDB-lite"/>
    </source>
</evidence>
<dbReference type="Pfam" id="PF13489">
    <property type="entry name" value="Methyltransf_23"/>
    <property type="match status" value="1"/>
</dbReference>
<dbReference type="CDD" id="cd02440">
    <property type="entry name" value="AdoMet_MTases"/>
    <property type="match status" value="1"/>
</dbReference>
<feature type="repeat" description="ANK" evidence="3">
    <location>
        <begin position="421"/>
        <end position="453"/>
    </location>
</feature>
<dbReference type="SUPFAM" id="SSF48403">
    <property type="entry name" value="Ankyrin repeat"/>
    <property type="match status" value="1"/>
</dbReference>
<proteinExistence type="predicted"/>
<dbReference type="Gene3D" id="3.40.50.150">
    <property type="entry name" value="Vaccinia Virus protein VP39"/>
    <property type="match status" value="1"/>
</dbReference>
<evidence type="ECO:0000256" key="3">
    <source>
        <dbReference type="PROSITE-ProRule" id="PRU00023"/>
    </source>
</evidence>
<protein>
    <submittedName>
        <fullName evidence="5">Ankyrin repeat domain-containing protein 50</fullName>
    </submittedName>
</protein>
<evidence type="ECO:0000256" key="1">
    <source>
        <dbReference type="ARBA" id="ARBA00022737"/>
    </source>
</evidence>
<dbReference type="InterPro" id="IPR029063">
    <property type="entry name" value="SAM-dependent_MTases_sf"/>
</dbReference>
<dbReference type="PRINTS" id="PR01415">
    <property type="entry name" value="ANKYRIN"/>
</dbReference>
<dbReference type="SUPFAM" id="SSF53335">
    <property type="entry name" value="S-adenosyl-L-methionine-dependent methyltransferases"/>
    <property type="match status" value="1"/>
</dbReference>
<comment type="caution">
    <text evidence="5">The sequence shown here is derived from an EMBL/GenBank/DDBJ whole genome shotgun (WGS) entry which is preliminary data.</text>
</comment>
<accession>A0A093VB06</accession>